<evidence type="ECO:0000256" key="2">
    <source>
        <dbReference type="ARBA" id="ARBA00022801"/>
    </source>
</evidence>
<evidence type="ECO:0000256" key="3">
    <source>
        <dbReference type="RuleBase" id="RU361235"/>
    </source>
</evidence>
<keyword evidence="2 3" id="KW-0378">Hydrolase</keyword>
<dbReference type="InterPro" id="IPR050309">
    <property type="entry name" value="Type-B_Carboxylest/Lipase"/>
</dbReference>
<reference evidence="5 6" key="1">
    <citation type="submission" date="2020-08" db="EMBL/GenBank/DDBJ databases">
        <title>Genomic Encyclopedia of Type Strains, Phase IV (KMG-IV): sequencing the most valuable type-strain genomes for metagenomic binning, comparative biology and taxonomic classification.</title>
        <authorList>
            <person name="Goeker M."/>
        </authorList>
    </citation>
    <scope>NUCLEOTIDE SEQUENCE [LARGE SCALE GENOMIC DNA]</scope>
    <source>
        <strain evidence="5 6">DSM 27244</strain>
    </source>
</reference>
<dbReference type="GO" id="GO:0016787">
    <property type="term" value="F:hydrolase activity"/>
    <property type="evidence" value="ECO:0007669"/>
    <property type="project" value="UniProtKB-KW"/>
</dbReference>
<feature type="signal peptide" evidence="3">
    <location>
        <begin position="1"/>
        <end position="23"/>
    </location>
</feature>
<feature type="domain" description="Carboxylesterase type B" evidence="4">
    <location>
        <begin position="19"/>
        <end position="464"/>
    </location>
</feature>
<keyword evidence="3" id="KW-0732">Signal</keyword>
<dbReference type="InterPro" id="IPR002018">
    <property type="entry name" value="CarbesteraseB"/>
</dbReference>
<keyword evidence="6" id="KW-1185">Reference proteome</keyword>
<dbReference type="PANTHER" id="PTHR11559">
    <property type="entry name" value="CARBOXYLESTERASE"/>
    <property type="match status" value="1"/>
</dbReference>
<dbReference type="Proteomes" id="UP000557739">
    <property type="component" value="Unassembled WGS sequence"/>
</dbReference>
<dbReference type="RefSeq" id="WP_184026103.1">
    <property type="nucleotide sequence ID" value="NZ_JACIJJ010000002.1"/>
</dbReference>
<evidence type="ECO:0000256" key="1">
    <source>
        <dbReference type="ARBA" id="ARBA00005964"/>
    </source>
</evidence>
<gene>
    <name evidence="5" type="ORF">FHR19_001314</name>
</gene>
<organism evidence="5 6">
    <name type="scientific">Sphingomonas yantingensis</name>
    <dbReference type="NCBI Taxonomy" id="1241761"/>
    <lineage>
        <taxon>Bacteria</taxon>
        <taxon>Pseudomonadati</taxon>
        <taxon>Pseudomonadota</taxon>
        <taxon>Alphaproteobacteria</taxon>
        <taxon>Sphingomonadales</taxon>
        <taxon>Sphingomonadaceae</taxon>
        <taxon>Sphingomonas</taxon>
    </lineage>
</organism>
<proteinExistence type="inferred from homology"/>
<evidence type="ECO:0000313" key="5">
    <source>
        <dbReference type="EMBL" id="MBB5697969.1"/>
    </source>
</evidence>
<feature type="chain" id="PRO_5031607805" description="Carboxylic ester hydrolase" evidence="3">
    <location>
        <begin position="24"/>
        <end position="485"/>
    </location>
</feature>
<dbReference type="Gene3D" id="3.40.50.1820">
    <property type="entry name" value="alpha/beta hydrolase"/>
    <property type="match status" value="1"/>
</dbReference>
<comment type="caution">
    <text evidence="5">The sequence shown here is derived from an EMBL/GenBank/DDBJ whole genome shotgun (WGS) entry which is preliminary data.</text>
</comment>
<protein>
    <recommendedName>
        <fullName evidence="3">Carboxylic ester hydrolase</fullName>
        <ecNumber evidence="3">3.1.1.-</ecNumber>
    </recommendedName>
</protein>
<dbReference type="AlphaFoldDB" id="A0A7W9APG0"/>
<name>A0A7W9APG0_9SPHN</name>
<dbReference type="EMBL" id="JACIJJ010000002">
    <property type="protein sequence ID" value="MBB5697969.1"/>
    <property type="molecule type" value="Genomic_DNA"/>
</dbReference>
<evidence type="ECO:0000313" key="6">
    <source>
        <dbReference type="Proteomes" id="UP000557739"/>
    </source>
</evidence>
<dbReference type="InterPro" id="IPR029058">
    <property type="entry name" value="AB_hydrolase_fold"/>
</dbReference>
<sequence length="485" mass="50840">MRRLLALLLAPLMVAAADPPVVAVTGGRVAGSAEADRLVFRGIRYAAPPLADRRWRAPAPVEAWRGVADATRPAPACLQNNYGWNRAHHVFASEDCLTLEVATPALTGKRPVFVWIHGGSNRAGSGAGMGGTPMVGKDIVVVSMQYRLGIFGFLAHRGAVEGGHAGNYGLMDQIAALRWVQANIARFGGDPTRVTIAGESAGAQDVGLLVASPAARGLFAQAVMQSGTPNFGLPPRPLGEALRLGDQVDAALGTDGSIAALRSASANALLAADLKLHDARLTADDYMWLRTTIDGAVIPADPVRLLAEAPARPAIIGSNRFELDLPGGRPARDAFVALSFGANEEAARAFYGLGEPDPAADPRMGTIDQQISTDATFRCPAGRMASAMVAKGAPVWRYDFDVSGDGGRTAHAVDVGYFWGTAKAGGLSLLDYWANFARTGDPNGGALPAWPRFEVGAQRHIVFGNGGVTTGARLREPICRLTEAL</sequence>
<evidence type="ECO:0000259" key="4">
    <source>
        <dbReference type="Pfam" id="PF00135"/>
    </source>
</evidence>
<accession>A0A7W9APG0</accession>
<dbReference type="PROSITE" id="PS00122">
    <property type="entry name" value="CARBOXYLESTERASE_B_1"/>
    <property type="match status" value="1"/>
</dbReference>
<dbReference type="EC" id="3.1.1.-" evidence="3"/>
<comment type="similarity">
    <text evidence="1 3">Belongs to the type-B carboxylesterase/lipase family.</text>
</comment>
<dbReference type="SUPFAM" id="SSF53474">
    <property type="entry name" value="alpha/beta-Hydrolases"/>
    <property type="match status" value="1"/>
</dbReference>
<dbReference type="Pfam" id="PF00135">
    <property type="entry name" value="COesterase"/>
    <property type="match status" value="1"/>
</dbReference>
<dbReference type="InterPro" id="IPR019826">
    <property type="entry name" value="Carboxylesterase_B_AS"/>
</dbReference>